<reference evidence="4 5" key="1">
    <citation type="submission" date="2019-07" db="EMBL/GenBank/DDBJ databases">
        <title>Whole genome shotgun sequence of Microvirga aerophila NBRC 106136.</title>
        <authorList>
            <person name="Hosoyama A."/>
            <person name="Uohara A."/>
            <person name="Ohji S."/>
            <person name="Ichikawa N."/>
        </authorList>
    </citation>
    <scope>NUCLEOTIDE SEQUENCE [LARGE SCALE GENOMIC DNA]</scope>
    <source>
        <strain evidence="4 5">NBRC 106136</strain>
    </source>
</reference>
<comment type="caution">
    <text evidence="4">The sequence shown here is derived from an EMBL/GenBank/DDBJ whole genome shotgun (WGS) entry which is preliminary data.</text>
</comment>
<gene>
    <name evidence="4" type="ORF">MAE02_37430</name>
</gene>
<evidence type="ECO:0000256" key="2">
    <source>
        <dbReference type="SAM" id="SignalP"/>
    </source>
</evidence>
<dbReference type="AlphaFoldDB" id="A0A512BW33"/>
<evidence type="ECO:0000313" key="5">
    <source>
        <dbReference type="Proteomes" id="UP000321085"/>
    </source>
</evidence>
<feature type="domain" description="DUF4142" evidence="3">
    <location>
        <begin position="125"/>
        <end position="197"/>
    </location>
</feature>
<protein>
    <recommendedName>
        <fullName evidence="3">DUF4142 domain-containing protein</fullName>
    </recommendedName>
</protein>
<dbReference type="Pfam" id="PF13628">
    <property type="entry name" value="DUF4142"/>
    <property type="match status" value="1"/>
</dbReference>
<accession>A0A512BW33</accession>
<name>A0A512BW33_9HYPH</name>
<feature type="signal peptide" evidence="2">
    <location>
        <begin position="1"/>
        <end position="20"/>
    </location>
</feature>
<dbReference type="OrthoDB" id="7281440at2"/>
<keyword evidence="5" id="KW-1185">Reference proteome</keyword>
<dbReference type="Gene3D" id="1.20.1260.10">
    <property type="match status" value="1"/>
</dbReference>
<feature type="compositionally biased region" description="Low complexity" evidence="1">
    <location>
        <begin position="100"/>
        <end position="131"/>
    </location>
</feature>
<dbReference type="RefSeq" id="WP_114187840.1">
    <property type="nucleotide sequence ID" value="NZ_BJYU01000053.1"/>
</dbReference>
<feature type="region of interest" description="Disordered" evidence="1">
    <location>
        <begin position="100"/>
        <end position="136"/>
    </location>
</feature>
<keyword evidence="2" id="KW-0732">Signal</keyword>
<proteinExistence type="predicted"/>
<dbReference type="Proteomes" id="UP000321085">
    <property type="component" value="Unassembled WGS sequence"/>
</dbReference>
<dbReference type="EMBL" id="BJYU01000053">
    <property type="protein sequence ID" value="GEO16047.1"/>
    <property type="molecule type" value="Genomic_DNA"/>
</dbReference>
<feature type="chain" id="PRO_5022224798" description="DUF4142 domain-containing protein" evidence="2">
    <location>
        <begin position="21"/>
        <end position="215"/>
    </location>
</feature>
<evidence type="ECO:0000259" key="3">
    <source>
        <dbReference type="Pfam" id="PF13628"/>
    </source>
</evidence>
<organism evidence="4 5">
    <name type="scientific">Microvirga aerophila</name>
    <dbReference type="NCBI Taxonomy" id="670291"/>
    <lineage>
        <taxon>Bacteria</taxon>
        <taxon>Pseudomonadati</taxon>
        <taxon>Pseudomonadota</taxon>
        <taxon>Alphaproteobacteria</taxon>
        <taxon>Hyphomicrobiales</taxon>
        <taxon>Methylobacteriaceae</taxon>
        <taxon>Microvirga</taxon>
    </lineage>
</organism>
<dbReference type="InterPro" id="IPR012347">
    <property type="entry name" value="Ferritin-like"/>
</dbReference>
<dbReference type="InterPro" id="IPR025419">
    <property type="entry name" value="DUF4142"/>
</dbReference>
<sequence length="215" mass="23040">MDRRLLLVSLTAAVAAPAFAQQSNPGAGTSPNTTARSGLLGPNEMQHIQQTLQLGMVALETSRIALQKARNDNLKQFAQFETDEQTTLAQVLHTMMDPTAPAATGATTQSQSAQTGSSASSTPATAANSAARAPDSVLDTKGREMIQKLQQASDAEFDKAYLAGQIEGHRDLLQVQERYLSSNPQNINHVNVVKLARGQIKEHIALLTNIQNVVR</sequence>
<evidence type="ECO:0000313" key="4">
    <source>
        <dbReference type="EMBL" id="GEO16047.1"/>
    </source>
</evidence>
<evidence type="ECO:0000256" key="1">
    <source>
        <dbReference type="SAM" id="MobiDB-lite"/>
    </source>
</evidence>